<dbReference type="InterPro" id="IPR021708">
    <property type="entry name" value="DUF3291"/>
</dbReference>
<dbReference type="SUPFAM" id="SSF54909">
    <property type="entry name" value="Dimeric alpha+beta barrel"/>
    <property type="match status" value="1"/>
</dbReference>
<evidence type="ECO:0000259" key="1">
    <source>
        <dbReference type="Pfam" id="PF11695"/>
    </source>
</evidence>
<evidence type="ECO:0000313" key="3">
    <source>
        <dbReference type="Proteomes" id="UP001064632"/>
    </source>
</evidence>
<dbReference type="InterPro" id="IPR011008">
    <property type="entry name" value="Dimeric_a/b-barrel"/>
</dbReference>
<dbReference type="Pfam" id="PF11695">
    <property type="entry name" value="DUF3291"/>
    <property type="match status" value="1"/>
</dbReference>
<protein>
    <submittedName>
        <fullName evidence="2">DUF3291 domain-containing protein</fullName>
    </submittedName>
</protein>
<sequence length="160" mass="17926">MSAYELAQLNVARMKEPLESPSMADFVANIDRMNALAESSAGYVWRFVGDGGYASEVRPLGDDILINLSVWKDVESLARFAFKSDHVEILRRRGEWFDRMPEAYAVLWWVPEGHRPDLDEAKAKLDLLRTQGPTAEAFSFRTAFAPPGQPVKPSDVPDVA</sequence>
<accession>A0ABY6BHQ9</accession>
<dbReference type="EMBL" id="CP104694">
    <property type="protein sequence ID" value="UXI69136.1"/>
    <property type="molecule type" value="Genomic_DNA"/>
</dbReference>
<evidence type="ECO:0000313" key="2">
    <source>
        <dbReference type="EMBL" id="UXI69136.1"/>
    </source>
</evidence>
<keyword evidence="3" id="KW-1185">Reference proteome</keyword>
<dbReference type="RefSeq" id="WP_261696094.1">
    <property type="nucleotide sequence ID" value="NZ_CP104694.1"/>
</dbReference>
<feature type="domain" description="DUF3291" evidence="1">
    <location>
        <begin position="6"/>
        <end position="142"/>
    </location>
</feature>
<name>A0ABY6BHQ9_9GAMM</name>
<gene>
    <name evidence="2" type="ORF">N4264_05655</name>
</gene>
<proteinExistence type="predicted"/>
<organism evidence="2 3">
    <name type="scientific">Tahibacter amnicola</name>
    <dbReference type="NCBI Taxonomy" id="2976241"/>
    <lineage>
        <taxon>Bacteria</taxon>
        <taxon>Pseudomonadati</taxon>
        <taxon>Pseudomonadota</taxon>
        <taxon>Gammaproteobacteria</taxon>
        <taxon>Lysobacterales</taxon>
        <taxon>Rhodanobacteraceae</taxon>
        <taxon>Tahibacter</taxon>
    </lineage>
</organism>
<reference evidence="2" key="1">
    <citation type="submission" date="2022-09" db="EMBL/GenBank/DDBJ databases">
        <title>Tahibacter sp. nov., isolated from a fresh water.</title>
        <authorList>
            <person name="Baek J.H."/>
            <person name="Lee J.K."/>
            <person name="Kim J.M."/>
            <person name="Jeon C.O."/>
        </authorList>
    </citation>
    <scope>NUCLEOTIDE SEQUENCE</scope>
    <source>
        <strain evidence="2">W38</strain>
    </source>
</reference>
<dbReference type="Proteomes" id="UP001064632">
    <property type="component" value="Chromosome"/>
</dbReference>